<dbReference type="InterPro" id="IPR011006">
    <property type="entry name" value="CheY-like_superfamily"/>
</dbReference>
<keyword evidence="3" id="KW-0902">Two-component regulatory system</keyword>
<evidence type="ECO:0000313" key="13">
    <source>
        <dbReference type="EMBL" id="USS01505.1"/>
    </source>
</evidence>
<reference evidence="13" key="2">
    <citation type="submission" date="2022-06" db="EMBL/GenBank/DDBJ databases">
        <authorList>
            <person name="Holder M.E."/>
            <person name="Ajami N.J."/>
            <person name="Petrosino J.F."/>
        </authorList>
    </citation>
    <scope>NUCLEOTIDE SEQUENCE</scope>
    <source>
        <strain evidence="13">RMA 8861</strain>
    </source>
</reference>
<dbReference type="GO" id="GO:0006355">
    <property type="term" value="P:regulation of DNA-templated transcription"/>
    <property type="evidence" value="ECO:0007669"/>
    <property type="project" value="InterPro"/>
</dbReference>
<dbReference type="Pfam" id="PF00072">
    <property type="entry name" value="Response_reg"/>
    <property type="match status" value="1"/>
</dbReference>
<dbReference type="GO" id="GO:0032993">
    <property type="term" value="C:protein-DNA complex"/>
    <property type="evidence" value="ECO:0007669"/>
    <property type="project" value="TreeGrafter"/>
</dbReference>
<sequence length="234" mass="27184">MNNKILVIEDDTFINDILSTSLKTEGYIIKSAFTAKEAKDLLESFTPDLTLLDVNLPDESGFDLCKFINLSYSIPIIMLTARTDVVDKVLGLELGADDYITKPFHIKEVLTRIKIALRRVEKYKNNSDISYTNLNSHIKINYNSRLVLKDDIEIPLKPKEYELLEFLSQNRNRVFSREELLDNVWEFTYEGDTRTIDIHVRRLRSKLDVSTEKSIIETVFGVGYVIRSYYENKI</sequence>
<evidence type="ECO:0000259" key="11">
    <source>
        <dbReference type="PROSITE" id="PS51755"/>
    </source>
</evidence>
<dbReference type="InterPro" id="IPR039420">
    <property type="entry name" value="WalR-like"/>
</dbReference>
<dbReference type="CDD" id="cd00383">
    <property type="entry name" value="trans_reg_C"/>
    <property type="match status" value="1"/>
</dbReference>
<evidence type="ECO:0000259" key="10">
    <source>
        <dbReference type="PROSITE" id="PS50110"/>
    </source>
</evidence>
<evidence type="ECO:0000256" key="8">
    <source>
        <dbReference type="PROSITE-ProRule" id="PRU00169"/>
    </source>
</evidence>
<dbReference type="InterPro" id="IPR016032">
    <property type="entry name" value="Sig_transdc_resp-reg_C-effctor"/>
</dbReference>
<dbReference type="PANTHER" id="PTHR48111">
    <property type="entry name" value="REGULATOR OF RPOS"/>
    <property type="match status" value="1"/>
</dbReference>
<dbReference type="InterPro" id="IPR036388">
    <property type="entry name" value="WH-like_DNA-bd_sf"/>
</dbReference>
<keyword evidence="6" id="KW-0804">Transcription</keyword>
<gene>
    <name evidence="12" type="ORF">CP523_11100</name>
    <name evidence="13" type="ORF">NH397_03445</name>
</gene>
<comment type="function">
    <text evidence="7">May play the central regulatory role in sporulation. It may be an element of the effector pathway responsible for the activation of sporulation genes in response to nutritional stress. Spo0A may act in concert with spo0H (a sigma factor) to control the expression of some genes that are critical to the sporulation process.</text>
</comment>
<evidence type="ECO:0000256" key="2">
    <source>
        <dbReference type="ARBA" id="ARBA00022553"/>
    </source>
</evidence>
<dbReference type="RefSeq" id="WP_066677078.1">
    <property type="nucleotide sequence ID" value="NZ_CABMIZ010000022.1"/>
</dbReference>
<dbReference type="OrthoDB" id="9790442at2"/>
<dbReference type="GO" id="GO:0005829">
    <property type="term" value="C:cytosol"/>
    <property type="evidence" value="ECO:0007669"/>
    <property type="project" value="TreeGrafter"/>
</dbReference>
<evidence type="ECO:0000256" key="4">
    <source>
        <dbReference type="ARBA" id="ARBA00023015"/>
    </source>
</evidence>
<feature type="DNA-binding region" description="OmpR/PhoB-type" evidence="9">
    <location>
        <begin position="130"/>
        <end position="228"/>
    </location>
</feature>
<dbReference type="PROSITE" id="PS51755">
    <property type="entry name" value="OMPR_PHOB"/>
    <property type="match status" value="1"/>
</dbReference>
<dbReference type="InterPro" id="IPR001789">
    <property type="entry name" value="Sig_transdc_resp-reg_receiver"/>
</dbReference>
<feature type="modified residue" description="4-aspartylphosphate" evidence="8">
    <location>
        <position position="53"/>
    </location>
</feature>
<dbReference type="Gene3D" id="6.10.250.690">
    <property type="match status" value="1"/>
</dbReference>
<name>A0A9N7JLS0_CLOSE</name>
<dbReference type="SUPFAM" id="SSF46894">
    <property type="entry name" value="C-terminal effector domain of the bipartite response regulators"/>
    <property type="match status" value="1"/>
</dbReference>
<dbReference type="InterPro" id="IPR001867">
    <property type="entry name" value="OmpR/PhoB-type_DNA-bd"/>
</dbReference>
<evidence type="ECO:0000256" key="7">
    <source>
        <dbReference type="ARBA" id="ARBA00024867"/>
    </source>
</evidence>
<evidence type="ECO:0000313" key="12">
    <source>
        <dbReference type="EMBL" id="AYE34913.1"/>
    </source>
</evidence>
<evidence type="ECO:0000256" key="9">
    <source>
        <dbReference type="PROSITE-ProRule" id="PRU01091"/>
    </source>
</evidence>
<dbReference type="GO" id="GO:0000156">
    <property type="term" value="F:phosphorelay response regulator activity"/>
    <property type="evidence" value="ECO:0007669"/>
    <property type="project" value="TreeGrafter"/>
</dbReference>
<reference evidence="12 14" key="1">
    <citation type="submission" date="2017-09" db="EMBL/GenBank/DDBJ databases">
        <authorList>
            <person name="Thomas P."/>
            <person name="Seyboldt C."/>
        </authorList>
    </citation>
    <scope>NUCLEOTIDE SEQUENCE [LARGE SCALE GENOMIC DNA]</scope>
    <source>
        <strain evidence="12 14">DSM 7534</strain>
    </source>
</reference>
<keyword evidence="2 8" id="KW-0597">Phosphoprotein</keyword>
<organism evidence="12 14">
    <name type="scientific">Clostridium septicum</name>
    <dbReference type="NCBI Taxonomy" id="1504"/>
    <lineage>
        <taxon>Bacteria</taxon>
        <taxon>Bacillati</taxon>
        <taxon>Bacillota</taxon>
        <taxon>Clostridia</taxon>
        <taxon>Eubacteriales</taxon>
        <taxon>Clostridiaceae</taxon>
        <taxon>Clostridium</taxon>
    </lineage>
</organism>
<evidence type="ECO:0000256" key="1">
    <source>
        <dbReference type="ARBA" id="ARBA00018672"/>
    </source>
</evidence>
<dbReference type="KEGG" id="csep:CP523_11100"/>
<dbReference type="PROSITE" id="PS50110">
    <property type="entry name" value="RESPONSE_REGULATORY"/>
    <property type="match status" value="1"/>
</dbReference>
<keyword evidence="4" id="KW-0805">Transcription regulation</keyword>
<dbReference type="SMART" id="SM00862">
    <property type="entry name" value="Trans_reg_C"/>
    <property type="match status" value="1"/>
</dbReference>
<dbReference type="EMBL" id="CP023671">
    <property type="protein sequence ID" value="AYE34913.1"/>
    <property type="molecule type" value="Genomic_DNA"/>
</dbReference>
<dbReference type="CDD" id="cd17574">
    <property type="entry name" value="REC_OmpR"/>
    <property type="match status" value="1"/>
</dbReference>
<keyword evidence="5 9" id="KW-0238">DNA-binding</keyword>
<feature type="domain" description="OmpR/PhoB-type" evidence="11">
    <location>
        <begin position="130"/>
        <end position="228"/>
    </location>
</feature>
<dbReference type="Pfam" id="PF00486">
    <property type="entry name" value="Trans_reg_C"/>
    <property type="match status" value="1"/>
</dbReference>
<dbReference type="Proteomes" id="UP000280586">
    <property type="component" value="Chromosome"/>
</dbReference>
<dbReference type="EMBL" id="CP099799">
    <property type="protein sequence ID" value="USS01505.1"/>
    <property type="molecule type" value="Genomic_DNA"/>
</dbReference>
<dbReference type="AlphaFoldDB" id="A0A9N7JLS0"/>
<keyword evidence="15" id="KW-1185">Reference proteome</keyword>
<evidence type="ECO:0000313" key="14">
    <source>
        <dbReference type="Proteomes" id="UP000280586"/>
    </source>
</evidence>
<dbReference type="FunFam" id="1.10.10.10:FF:000018">
    <property type="entry name" value="DNA-binding response regulator ResD"/>
    <property type="match status" value="1"/>
</dbReference>
<protein>
    <recommendedName>
        <fullName evidence="1">Stage 0 sporulation protein A homolog</fullName>
    </recommendedName>
</protein>
<dbReference type="SUPFAM" id="SSF52172">
    <property type="entry name" value="CheY-like"/>
    <property type="match status" value="1"/>
</dbReference>
<dbReference type="Gene3D" id="1.10.10.10">
    <property type="entry name" value="Winged helix-like DNA-binding domain superfamily/Winged helix DNA-binding domain"/>
    <property type="match status" value="1"/>
</dbReference>
<dbReference type="PANTHER" id="PTHR48111:SF40">
    <property type="entry name" value="PHOSPHATE REGULON TRANSCRIPTIONAL REGULATORY PROTEIN PHOB"/>
    <property type="match status" value="1"/>
</dbReference>
<feature type="domain" description="Response regulatory" evidence="10">
    <location>
        <begin position="4"/>
        <end position="117"/>
    </location>
</feature>
<evidence type="ECO:0000256" key="3">
    <source>
        <dbReference type="ARBA" id="ARBA00023012"/>
    </source>
</evidence>
<dbReference type="GO" id="GO:0000976">
    <property type="term" value="F:transcription cis-regulatory region binding"/>
    <property type="evidence" value="ECO:0007669"/>
    <property type="project" value="TreeGrafter"/>
</dbReference>
<accession>A0A9N7JLS0</accession>
<evidence type="ECO:0000313" key="15">
    <source>
        <dbReference type="Proteomes" id="UP001055437"/>
    </source>
</evidence>
<proteinExistence type="predicted"/>
<dbReference type="Gene3D" id="3.40.50.2300">
    <property type="match status" value="1"/>
</dbReference>
<dbReference type="Proteomes" id="UP001055437">
    <property type="component" value="Chromosome"/>
</dbReference>
<evidence type="ECO:0000256" key="6">
    <source>
        <dbReference type="ARBA" id="ARBA00023163"/>
    </source>
</evidence>
<dbReference type="GeneID" id="303561231"/>
<dbReference type="SMART" id="SM00448">
    <property type="entry name" value="REC"/>
    <property type="match status" value="1"/>
</dbReference>
<evidence type="ECO:0000256" key="5">
    <source>
        <dbReference type="ARBA" id="ARBA00023125"/>
    </source>
</evidence>